<dbReference type="RefSeq" id="WP_048105611.1">
    <property type="nucleotide sequence ID" value="NZ_CP009517.1"/>
</dbReference>
<reference evidence="2" key="1">
    <citation type="submission" date="2014-07" db="EMBL/GenBank/DDBJ databases">
        <title>Methanogenic archaea and the global carbon cycle.</title>
        <authorList>
            <person name="Henriksen J.R."/>
            <person name="Luke J."/>
            <person name="Reinhart S."/>
            <person name="Benedict M.N."/>
            <person name="Youngblut N.D."/>
            <person name="Metcalf M.E."/>
            <person name="Whitaker R.J."/>
            <person name="Metcalf W.W."/>
        </authorList>
    </citation>
    <scope>NUCLEOTIDE SEQUENCE [LARGE SCALE GENOMIC DNA]</scope>
    <source>
        <strain evidence="2">3</strain>
    </source>
</reference>
<accession>A0A0E3WVT3</accession>
<evidence type="ECO:0000259" key="1">
    <source>
        <dbReference type="Pfam" id="PF13643"/>
    </source>
</evidence>
<sequence>MNLYIAPSFKLTAFSCPHCSAIAHQSWIDVYEYNEYSGNFGAIECIWLSQCENPNCGKRCIWINEKLVYPGLSTAPFPEDDMPSDVKEDFLEAREVVETSPRSAAALLRLALQKLMKHLGQEGKDINKDIGELVKKGLPVKIKLALDSLRVYGNEAVHPGEIDLKDDRETALKLFKLLNIIVHDMITQPREIEELFYRLPQSKLEGIKNRDNKLS</sequence>
<feature type="domain" description="DUF4145" evidence="1">
    <location>
        <begin position="92"/>
        <end position="175"/>
    </location>
</feature>
<evidence type="ECO:0000313" key="3">
    <source>
        <dbReference type="Proteomes" id="UP000033066"/>
    </source>
</evidence>
<dbReference type="OrthoDB" id="275693at2157"/>
<dbReference type="HOGENOM" id="CLU_090926_0_0_2"/>
<dbReference type="EMBL" id="CP009517">
    <property type="protein sequence ID" value="AKB80615.1"/>
    <property type="molecule type" value="Genomic_DNA"/>
</dbReference>
<keyword evidence="3" id="KW-1185">Reference proteome</keyword>
<gene>
    <name evidence="2" type="ORF">MSBR3_0037</name>
</gene>
<protein>
    <recommendedName>
        <fullName evidence="1">DUF4145 domain-containing protein</fullName>
    </recommendedName>
</protein>
<dbReference type="KEGG" id="mbak:MSBR3_0037"/>
<organism evidence="2 3">
    <name type="scientific">Methanosarcina barkeri 3</name>
    <dbReference type="NCBI Taxonomy" id="1434107"/>
    <lineage>
        <taxon>Archaea</taxon>
        <taxon>Methanobacteriati</taxon>
        <taxon>Methanobacteriota</taxon>
        <taxon>Stenosarchaea group</taxon>
        <taxon>Methanomicrobia</taxon>
        <taxon>Methanosarcinales</taxon>
        <taxon>Methanosarcinaceae</taxon>
        <taxon>Methanosarcina</taxon>
    </lineage>
</organism>
<dbReference type="AlphaFoldDB" id="A0A0E3WVT3"/>
<dbReference type="Pfam" id="PF13643">
    <property type="entry name" value="DUF4145"/>
    <property type="match status" value="1"/>
</dbReference>
<dbReference type="PATRIC" id="fig|1434107.4.peg.41"/>
<evidence type="ECO:0000313" key="2">
    <source>
        <dbReference type="EMBL" id="AKB80615.1"/>
    </source>
</evidence>
<dbReference type="InterPro" id="IPR025285">
    <property type="entry name" value="DUF4145"/>
</dbReference>
<dbReference type="Proteomes" id="UP000033066">
    <property type="component" value="Chromosome"/>
</dbReference>
<dbReference type="GeneID" id="24787448"/>
<name>A0A0E3WVT3_METBA</name>
<proteinExistence type="predicted"/>